<name>A0A1F5RHZ5_9BACT</name>
<proteinExistence type="predicted"/>
<comment type="caution">
    <text evidence="1">The sequence shown here is derived from an EMBL/GenBank/DDBJ whole genome shotgun (WGS) entry which is preliminary data.</text>
</comment>
<dbReference type="Proteomes" id="UP000177230">
    <property type="component" value="Unassembled WGS sequence"/>
</dbReference>
<evidence type="ECO:0000313" key="1">
    <source>
        <dbReference type="EMBL" id="OGF14018.1"/>
    </source>
</evidence>
<dbReference type="AlphaFoldDB" id="A0A1F5RHZ5"/>
<sequence length="107" mass="12632">MDKTRIVTIIFITKGIFDCIQQDRDLMWFLQDSLPKHYAGNRGDLDMNDGREKEFFQANHDRLISVVKYKQNRIWIITETDLTETVILLSEEYAKSISLGVFRMDVK</sequence>
<gene>
    <name evidence="1" type="ORF">A2024_05650</name>
</gene>
<protein>
    <submittedName>
        <fullName evidence="1">Uncharacterized protein</fullName>
    </submittedName>
</protein>
<reference evidence="1 2" key="1">
    <citation type="journal article" date="2016" name="Nat. Commun.">
        <title>Thousands of microbial genomes shed light on interconnected biogeochemical processes in an aquifer system.</title>
        <authorList>
            <person name="Anantharaman K."/>
            <person name="Brown C.T."/>
            <person name="Hug L.A."/>
            <person name="Sharon I."/>
            <person name="Castelle C.J."/>
            <person name="Probst A.J."/>
            <person name="Thomas B.C."/>
            <person name="Singh A."/>
            <person name="Wilkins M.J."/>
            <person name="Karaoz U."/>
            <person name="Brodie E.L."/>
            <person name="Williams K.H."/>
            <person name="Hubbard S.S."/>
            <person name="Banfield J.F."/>
        </authorList>
    </citation>
    <scope>NUCLEOTIDE SEQUENCE [LARGE SCALE GENOMIC DNA]</scope>
</reference>
<evidence type="ECO:0000313" key="2">
    <source>
        <dbReference type="Proteomes" id="UP000177230"/>
    </source>
</evidence>
<organism evidence="1 2">
    <name type="scientific">Candidatus Edwardsbacteria bacterium GWF2_54_11</name>
    <dbReference type="NCBI Taxonomy" id="1817851"/>
    <lineage>
        <taxon>Bacteria</taxon>
        <taxon>Candidatus Edwardsiibacteriota</taxon>
    </lineage>
</organism>
<accession>A0A1F5RHZ5</accession>
<dbReference type="EMBL" id="MFFM01000009">
    <property type="protein sequence ID" value="OGF14018.1"/>
    <property type="molecule type" value="Genomic_DNA"/>
</dbReference>